<dbReference type="RefSeq" id="WP_078756311.1">
    <property type="nucleotide sequence ID" value="NZ_FUWO01000015.1"/>
</dbReference>
<dbReference type="InterPro" id="IPR005730">
    <property type="entry name" value="Nsp_de-COase"/>
</dbReference>
<accession>A0A1T4N099</accession>
<dbReference type="STRING" id="1121925.SAMN02746011_01606"/>
<evidence type="ECO:0000256" key="2">
    <source>
        <dbReference type="ARBA" id="ARBA00022793"/>
    </source>
</evidence>
<gene>
    <name evidence="8" type="ORF">SAMN02746011_01606</name>
</gene>
<dbReference type="FunFam" id="3.20.20.10:FF:000012">
    <property type="entry name" value="Carboxynorspermidine/carboxyspermidine decarboxylase"/>
    <property type="match status" value="1"/>
</dbReference>
<dbReference type="NCBIfam" id="TIGR01047">
    <property type="entry name" value="nspC"/>
    <property type="match status" value="1"/>
</dbReference>
<keyword evidence="5" id="KW-0456">Lyase</keyword>
<protein>
    <submittedName>
        <fullName evidence="8">Carboxynorspermidine decarboxylase</fullName>
    </submittedName>
</protein>
<dbReference type="GO" id="GO:0009089">
    <property type="term" value="P:lysine biosynthetic process via diaminopimelate"/>
    <property type="evidence" value="ECO:0007669"/>
    <property type="project" value="TreeGrafter"/>
</dbReference>
<dbReference type="PANTHER" id="PTHR43727">
    <property type="entry name" value="DIAMINOPIMELATE DECARBOXYLASE"/>
    <property type="match status" value="1"/>
</dbReference>
<reference evidence="9" key="1">
    <citation type="submission" date="2017-02" db="EMBL/GenBank/DDBJ databases">
        <authorList>
            <person name="Varghese N."/>
            <person name="Submissions S."/>
        </authorList>
    </citation>
    <scope>NUCLEOTIDE SEQUENCE [LARGE SCALE GENOMIC DNA]</scope>
    <source>
        <strain evidence="9">DSM 15739</strain>
    </source>
</reference>
<dbReference type="CDD" id="cd06829">
    <property type="entry name" value="PLPDE_III_CANSDC"/>
    <property type="match status" value="1"/>
</dbReference>
<keyword evidence="9" id="KW-1185">Reference proteome</keyword>
<dbReference type="PIRSF" id="PIRSF038941">
    <property type="entry name" value="NspC"/>
    <property type="match status" value="1"/>
</dbReference>
<dbReference type="InterPro" id="IPR029066">
    <property type="entry name" value="PLP-binding_barrel"/>
</dbReference>
<evidence type="ECO:0000256" key="4">
    <source>
        <dbReference type="ARBA" id="ARBA00023066"/>
    </source>
</evidence>
<sequence>MTERNIPWAVDQVATPAFVVEENLLRHNLEILKQVKEATGCKILLAQKAFSMYYFYPMMAQYLDGTTASGSYEAQLGHEHFPGEVHVYSPAFRDEEMSEILPIADHIVFNSFTQWHRFKHLKNQTKASFGLRVNPNISTQDGHAIYDPCAPGSRLGILVTDFEGQDLTGIDGLHFHTLCEQDSDDLETTLEAIEAQFGDLLYQMKWLNFGGGHHITRPGYDIERLIRLINHMQTRYDLTVYLEPGEAVALNAGYLVASFLDITHNQGVTNAILDTSATCHMPDVLEMPYRPHIIRSGQPDEKAYTYQLGGPTCLAGDIIGTYSFDQPLAIGDKLIFCDMAIYSMVKTNTFNGMPLAKIMAADSQNNLSIVNQFDYNEFKRRL</sequence>
<evidence type="ECO:0000256" key="6">
    <source>
        <dbReference type="PIRSR" id="PIRSR038941-1"/>
    </source>
</evidence>
<dbReference type="InterPro" id="IPR022643">
    <property type="entry name" value="De-COase2_C"/>
</dbReference>
<dbReference type="GO" id="GO:0008295">
    <property type="term" value="P:spermidine biosynthetic process"/>
    <property type="evidence" value="ECO:0007669"/>
    <property type="project" value="UniProtKB-KW"/>
</dbReference>
<dbReference type="GO" id="GO:0008836">
    <property type="term" value="F:diaminopimelate decarboxylase activity"/>
    <property type="evidence" value="ECO:0007669"/>
    <property type="project" value="TreeGrafter"/>
</dbReference>
<evidence type="ECO:0000313" key="9">
    <source>
        <dbReference type="Proteomes" id="UP000189941"/>
    </source>
</evidence>
<dbReference type="Gene3D" id="2.40.37.10">
    <property type="entry name" value="Lyase, Ornithine Decarboxylase, Chain A, domain 1"/>
    <property type="match status" value="1"/>
</dbReference>
<evidence type="ECO:0000259" key="7">
    <source>
        <dbReference type="Pfam" id="PF00278"/>
    </source>
</evidence>
<evidence type="ECO:0000313" key="8">
    <source>
        <dbReference type="EMBL" id="SJZ72662.1"/>
    </source>
</evidence>
<keyword evidence="2" id="KW-0210">Decarboxylase</keyword>
<evidence type="ECO:0000256" key="1">
    <source>
        <dbReference type="ARBA" id="ARBA00001933"/>
    </source>
</evidence>
<dbReference type="SUPFAM" id="SSF50621">
    <property type="entry name" value="Alanine racemase C-terminal domain-like"/>
    <property type="match status" value="1"/>
</dbReference>
<dbReference type="OrthoDB" id="9804410at2"/>
<dbReference type="EMBL" id="FUWO01000015">
    <property type="protein sequence ID" value="SJZ72662.1"/>
    <property type="molecule type" value="Genomic_DNA"/>
</dbReference>
<dbReference type="Pfam" id="PF00278">
    <property type="entry name" value="Orn_DAP_Arg_deC"/>
    <property type="match status" value="1"/>
</dbReference>
<comment type="cofactor">
    <cofactor evidence="1">
        <name>pyridoxal 5'-phosphate</name>
        <dbReference type="ChEBI" id="CHEBI:597326"/>
    </cofactor>
</comment>
<dbReference type="AlphaFoldDB" id="A0A1T4N099"/>
<name>A0A1T4N099_9LACT</name>
<organism evidence="8 9">
    <name type="scientific">Globicatella sulfidifaciens DSM 15739</name>
    <dbReference type="NCBI Taxonomy" id="1121925"/>
    <lineage>
        <taxon>Bacteria</taxon>
        <taxon>Bacillati</taxon>
        <taxon>Bacillota</taxon>
        <taxon>Bacilli</taxon>
        <taxon>Lactobacillales</taxon>
        <taxon>Aerococcaceae</taxon>
        <taxon>Globicatella</taxon>
    </lineage>
</organism>
<feature type="binding site" evidence="6">
    <location>
        <position position="246"/>
    </location>
    <ligand>
        <name>substrate</name>
    </ligand>
</feature>
<keyword evidence="3" id="KW-0663">Pyridoxal phosphate</keyword>
<keyword evidence="4" id="KW-0745">Spermidine biosynthesis</keyword>
<dbReference type="Gene3D" id="3.20.20.10">
    <property type="entry name" value="Alanine racemase"/>
    <property type="match status" value="1"/>
</dbReference>
<evidence type="ECO:0000256" key="3">
    <source>
        <dbReference type="ARBA" id="ARBA00022898"/>
    </source>
</evidence>
<proteinExistence type="predicted"/>
<feature type="binding site" evidence="6">
    <location>
        <position position="283"/>
    </location>
    <ligand>
        <name>substrate</name>
    </ligand>
</feature>
<dbReference type="SUPFAM" id="SSF51419">
    <property type="entry name" value="PLP-binding barrel"/>
    <property type="match status" value="1"/>
</dbReference>
<evidence type="ECO:0000256" key="5">
    <source>
        <dbReference type="ARBA" id="ARBA00023239"/>
    </source>
</evidence>
<dbReference type="GO" id="GO:0045312">
    <property type="term" value="P:nor-spermidine biosynthetic process"/>
    <property type="evidence" value="ECO:0007669"/>
    <property type="project" value="InterPro"/>
</dbReference>
<feature type="domain" description="Orn/DAP/Arg decarboxylase 2 C-terminal" evidence="7">
    <location>
        <begin position="147"/>
        <end position="339"/>
    </location>
</feature>
<dbReference type="InterPro" id="IPR009006">
    <property type="entry name" value="Ala_racemase/Decarboxylase_C"/>
</dbReference>
<dbReference type="Proteomes" id="UP000189941">
    <property type="component" value="Unassembled WGS sequence"/>
</dbReference>
<dbReference type="PANTHER" id="PTHR43727:SF1">
    <property type="entry name" value="CARBOXYNORSPERMIDINE_CARBOXYSPERMIDINE DECARBOXYLASE"/>
    <property type="match status" value="1"/>
</dbReference>